<evidence type="ECO:0000256" key="3">
    <source>
        <dbReference type="ARBA" id="ARBA00022692"/>
    </source>
</evidence>
<keyword evidence="3 7" id="KW-0812">Transmembrane</keyword>
<evidence type="ECO:0000256" key="1">
    <source>
        <dbReference type="ARBA" id="ARBA00004211"/>
    </source>
</evidence>
<dbReference type="GO" id="GO:0005789">
    <property type="term" value="C:endoplasmic reticulum membrane"/>
    <property type="evidence" value="ECO:0007669"/>
    <property type="project" value="InterPro"/>
</dbReference>
<dbReference type="GO" id="GO:0061817">
    <property type="term" value="P:endoplasmic reticulum-plasma membrane tethering"/>
    <property type="evidence" value="ECO:0007669"/>
    <property type="project" value="TreeGrafter"/>
</dbReference>
<evidence type="ECO:0000256" key="2">
    <source>
        <dbReference type="ARBA" id="ARBA00008932"/>
    </source>
</evidence>
<reference evidence="9" key="1">
    <citation type="submission" date="2017-01" db="EMBL/GenBank/DDBJ databases">
        <title>An insight into the sialome and mialome of the horn fly, Haematobia irritans.</title>
        <authorList>
            <person name="Breijo M."/>
            <person name="Boiani M."/>
            <person name="Ures X."/>
            <person name="Rocha S."/>
            <person name="Sequeira M."/>
            <person name="Ribeiro J.M."/>
        </authorList>
    </citation>
    <scope>NUCLEOTIDE SEQUENCE</scope>
</reference>
<proteinExistence type="inferred from homology"/>
<dbReference type="AlphaFoldDB" id="A0A1L8ECU3"/>
<dbReference type="GO" id="GO:0090158">
    <property type="term" value="P:endoplasmic reticulum membrane organization"/>
    <property type="evidence" value="ECO:0007669"/>
    <property type="project" value="TreeGrafter"/>
</dbReference>
<accession>A0A1L8ECU3</accession>
<organism evidence="9">
    <name type="scientific">Haematobia irritans</name>
    <name type="common">Horn fly</name>
    <name type="synonym">Conops irritans</name>
    <dbReference type="NCBI Taxonomy" id="7368"/>
    <lineage>
        <taxon>Eukaryota</taxon>
        <taxon>Metazoa</taxon>
        <taxon>Ecdysozoa</taxon>
        <taxon>Arthropoda</taxon>
        <taxon>Hexapoda</taxon>
        <taxon>Insecta</taxon>
        <taxon>Pterygota</taxon>
        <taxon>Neoptera</taxon>
        <taxon>Endopterygota</taxon>
        <taxon>Diptera</taxon>
        <taxon>Brachycera</taxon>
        <taxon>Muscomorpha</taxon>
        <taxon>Muscoidea</taxon>
        <taxon>Muscidae</taxon>
        <taxon>Haematobia</taxon>
    </lineage>
</organism>
<evidence type="ECO:0000256" key="6">
    <source>
        <dbReference type="SAM" id="Coils"/>
    </source>
</evidence>
<evidence type="ECO:0000259" key="8">
    <source>
        <dbReference type="PROSITE" id="PS50202"/>
    </source>
</evidence>
<evidence type="ECO:0000256" key="5">
    <source>
        <dbReference type="ARBA" id="ARBA00023136"/>
    </source>
</evidence>
<comment type="similarity">
    <text evidence="2">Belongs to the VAMP-associated protein (VAP) (TC 9.B.17) family.</text>
</comment>
<feature type="coiled-coil region" evidence="6">
    <location>
        <begin position="171"/>
        <end position="212"/>
    </location>
</feature>
<dbReference type="EMBL" id="GFDG01002347">
    <property type="protein sequence ID" value="JAV16452.1"/>
    <property type="molecule type" value="Transcribed_RNA"/>
</dbReference>
<protein>
    <submittedName>
        <fullName evidence="9">Putative vesicle-associated membrane protein-associated protein b/c</fullName>
    </submittedName>
</protein>
<evidence type="ECO:0000313" key="9">
    <source>
        <dbReference type="EMBL" id="JAV16452.1"/>
    </source>
</evidence>
<keyword evidence="6" id="KW-0175">Coiled coil</keyword>
<evidence type="ECO:0000256" key="4">
    <source>
        <dbReference type="ARBA" id="ARBA00022989"/>
    </source>
</evidence>
<dbReference type="PANTHER" id="PTHR10809:SF6">
    <property type="entry name" value="AT11025P-RELATED"/>
    <property type="match status" value="1"/>
</dbReference>
<keyword evidence="4 7" id="KW-1133">Transmembrane helix</keyword>
<dbReference type="GO" id="GO:0005886">
    <property type="term" value="C:plasma membrane"/>
    <property type="evidence" value="ECO:0007669"/>
    <property type="project" value="TreeGrafter"/>
</dbReference>
<dbReference type="SUPFAM" id="SSF49354">
    <property type="entry name" value="PapD-like"/>
    <property type="match status" value="1"/>
</dbReference>
<dbReference type="GO" id="GO:0033149">
    <property type="term" value="F:FFAT motif binding"/>
    <property type="evidence" value="ECO:0007669"/>
    <property type="project" value="TreeGrafter"/>
</dbReference>
<dbReference type="PROSITE" id="PS50202">
    <property type="entry name" value="MSP"/>
    <property type="match status" value="1"/>
</dbReference>
<evidence type="ECO:0000256" key="7">
    <source>
        <dbReference type="SAM" id="Phobius"/>
    </source>
</evidence>
<name>A0A1L8ECU3_HAEIR</name>
<sequence length="254" mass="28545">MSGFTEAQLRAKLIIDPPNELRFRGPFVKPVVNTLKLTNPSDNYILFKIKTTAPKRYCVRPNFGFVRPHESTSVEICLQPFNFDPFEKNKHKFMVQSVVSPVDDEDPAGCFDIWKELPLENFMDAKLKCVFEIPADSDNVVGEASAAVKVVKTETSSSPPQVKSEEKIANMDSLDRSENSLTAEMMELREEISKLRKENINLKEQVIRVRSTASKPSGGEPYIPVMAEKPIPMFFIAIAIAAVIFGILFGKFLL</sequence>
<feature type="transmembrane region" description="Helical" evidence="7">
    <location>
        <begin position="231"/>
        <end position="253"/>
    </location>
</feature>
<keyword evidence="5 7" id="KW-0472">Membrane</keyword>
<dbReference type="InterPro" id="IPR013783">
    <property type="entry name" value="Ig-like_fold"/>
</dbReference>
<comment type="subcellular location">
    <subcellularLocation>
        <location evidence="1">Membrane</location>
        <topology evidence="1">Single-pass type IV membrane protein</topology>
    </subcellularLocation>
</comment>
<dbReference type="InterPro" id="IPR008962">
    <property type="entry name" value="PapD-like_sf"/>
</dbReference>
<dbReference type="PANTHER" id="PTHR10809">
    <property type="entry name" value="VESICLE-ASSOCIATED MEMBRANE PROTEIN-ASSOCIATED PROTEIN"/>
    <property type="match status" value="1"/>
</dbReference>
<dbReference type="InterPro" id="IPR000535">
    <property type="entry name" value="MSP_dom"/>
</dbReference>
<feature type="domain" description="MSP" evidence="8">
    <location>
        <begin position="12"/>
        <end position="132"/>
    </location>
</feature>
<dbReference type="Pfam" id="PF00635">
    <property type="entry name" value="Motile_Sperm"/>
    <property type="match status" value="1"/>
</dbReference>
<dbReference type="Gene3D" id="2.60.40.10">
    <property type="entry name" value="Immunoglobulins"/>
    <property type="match status" value="1"/>
</dbReference>
<dbReference type="PIRSF" id="PIRSF019693">
    <property type="entry name" value="VAMP-associated"/>
    <property type="match status" value="1"/>
</dbReference>
<dbReference type="InterPro" id="IPR016763">
    <property type="entry name" value="VAP"/>
</dbReference>